<dbReference type="AlphaFoldDB" id="A0AAE3G326"/>
<organism evidence="2 3">
    <name type="scientific">Natronocella acetinitrilica</name>
    <dbReference type="NCBI Taxonomy" id="414046"/>
    <lineage>
        <taxon>Bacteria</taxon>
        <taxon>Pseudomonadati</taxon>
        <taxon>Pseudomonadota</taxon>
        <taxon>Gammaproteobacteria</taxon>
        <taxon>Chromatiales</taxon>
        <taxon>Ectothiorhodospiraceae</taxon>
        <taxon>Natronocella</taxon>
    </lineage>
</organism>
<dbReference type="Gene3D" id="1.10.30.50">
    <property type="match status" value="1"/>
</dbReference>
<sequence>MSAANVTMIPTCNTPVLALDAGGRPLAWISWQDGVRAIVGERVLWSAGAPVIVARGGDRGGRRSEVAVPAVLALLGLDRGETIARVPRLTNRGLFERDRRLCLYCGERFAAAGLTRDHVHPRARGGPDTWENCVTACMGCNGAKGCRTPEEAGLRLIALPYAPSHAESLVFQNRRILADQMEFLEAFLPKRR</sequence>
<reference evidence="2" key="1">
    <citation type="submission" date="2022-03" db="EMBL/GenBank/DDBJ databases">
        <title>Genomic Encyclopedia of Type Strains, Phase III (KMG-III): the genomes of soil and plant-associated and newly described type strains.</title>
        <authorList>
            <person name="Whitman W."/>
        </authorList>
    </citation>
    <scope>NUCLEOTIDE SEQUENCE</scope>
    <source>
        <strain evidence="2">ANL 6-2</strain>
    </source>
</reference>
<protein>
    <recommendedName>
        <fullName evidence="1">HNH nuclease domain-containing protein</fullName>
    </recommendedName>
</protein>
<proteinExistence type="predicted"/>
<dbReference type="InterPro" id="IPR029471">
    <property type="entry name" value="HNH_5"/>
</dbReference>
<dbReference type="CDD" id="cd00085">
    <property type="entry name" value="HNHc"/>
    <property type="match status" value="1"/>
</dbReference>
<dbReference type="InterPro" id="IPR052892">
    <property type="entry name" value="NA-targeting_endonuclease"/>
</dbReference>
<dbReference type="RefSeq" id="WP_253476577.1">
    <property type="nucleotide sequence ID" value="NZ_JALJXV010000003.1"/>
</dbReference>
<feature type="domain" description="HNH nuclease" evidence="1">
    <location>
        <begin position="89"/>
        <end position="142"/>
    </location>
</feature>
<gene>
    <name evidence="2" type="ORF">J2T57_001624</name>
</gene>
<dbReference type="PANTHER" id="PTHR33877:SF2">
    <property type="entry name" value="OS07G0170200 PROTEIN"/>
    <property type="match status" value="1"/>
</dbReference>
<dbReference type="Proteomes" id="UP001205843">
    <property type="component" value="Unassembled WGS sequence"/>
</dbReference>
<dbReference type="EMBL" id="JALJXV010000003">
    <property type="protein sequence ID" value="MCP1674522.1"/>
    <property type="molecule type" value="Genomic_DNA"/>
</dbReference>
<dbReference type="InterPro" id="IPR003615">
    <property type="entry name" value="HNH_nuc"/>
</dbReference>
<keyword evidence="3" id="KW-1185">Reference proteome</keyword>
<evidence type="ECO:0000259" key="1">
    <source>
        <dbReference type="SMART" id="SM00507"/>
    </source>
</evidence>
<evidence type="ECO:0000313" key="3">
    <source>
        <dbReference type="Proteomes" id="UP001205843"/>
    </source>
</evidence>
<dbReference type="PANTHER" id="PTHR33877">
    <property type="entry name" value="SLL1193 PROTEIN"/>
    <property type="match status" value="1"/>
</dbReference>
<comment type="caution">
    <text evidence="2">The sequence shown here is derived from an EMBL/GenBank/DDBJ whole genome shotgun (WGS) entry which is preliminary data.</text>
</comment>
<name>A0AAE3G326_9GAMM</name>
<dbReference type="SMART" id="SM00507">
    <property type="entry name" value="HNHc"/>
    <property type="match status" value="1"/>
</dbReference>
<dbReference type="Pfam" id="PF14279">
    <property type="entry name" value="HNH_5"/>
    <property type="match status" value="1"/>
</dbReference>
<accession>A0AAE3G326</accession>
<evidence type="ECO:0000313" key="2">
    <source>
        <dbReference type="EMBL" id="MCP1674522.1"/>
    </source>
</evidence>